<dbReference type="PANTHER" id="PTHR32063">
    <property type="match status" value="1"/>
</dbReference>
<evidence type="ECO:0000313" key="3">
    <source>
        <dbReference type="EMBL" id="TCL56164.1"/>
    </source>
</evidence>
<feature type="transmembrane region" description="Helical" evidence="2">
    <location>
        <begin position="358"/>
        <end position="377"/>
    </location>
</feature>
<feature type="transmembrane region" description="Helical" evidence="2">
    <location>
        <begin position="389"/>
        <end position="409"/>
    </location>
</feature>
<dbReference type="Proteomes" id="UP000295008">
    <property type="component" value="Unassembled WGS sequence"/>
</dbReference>
<feature type="transmembrane region" description="Helical" evidence="2">
    <location>
        <begin position="992"/>
        <end position="1015"/>
    </location>
</feature>
<dbReference type="SUPFAM" id="SSF82866">
    <property type="entry name" value="Multidrug efflux transporter AcrB transmembrane domain"/>
    <property type="match status" value="2"/>
</dbReference>
<evidence type="ECO:0000256" key="1">
    <source>
        <dbReference type="ARBA" id="ARBA00007613"/>
    </source>
</evidence>
<keyword evidence="4" id="KW-1185">Reference proteome</keyword>
<feature type="transmembrane region" description="Helical" evidence="2">
    <location>
        <begin position="1027"/>
        <end position="1046"/>
    </location>
</feature>
<feature type="transmembrane region" description="Helical" evidence="2">
    <location>
        <begin position="464"/>
        <end position="486"/>
    </location>
</feature>
<dbReference type="Gene3D" id="1.20.1600.10">
    <property type="entry name" value="Outer membrane efflux proteins (OEP)"/>
    <property type="match status" value="1"/>
</dbReference>
<feature type="transmembrane region" description="Helical" evidence="2">
    <location>
        <begin position="961"/>
        <end position="980"/>
    </location>
</feature>
<sequence>MKITDFCIKRPITTAMFFLALGVLGILSSSKMPIDLFPQITYPAINVSTSYSGAGPEEIEQLITIPIEQAVSGVNQVKSITSTSQEGSSRVTVNFNWGLNLDEATNDIRAALDRVKSRLPDDADIPAIFKYDPSQSPVMTIGLSSTRLDAGSLRKLADDELSYQLQKVNGVARVDVRGGQSEEIQVHLKQDRLQALEIAADQVATVLSNENSMEPAGHLAVGVGDFLLRTQGQFQSLDEIRNIVVTTRNNIPVYLKDLATVEPGYATTTAYVRIDGKPGIQISVQKRSGFNTIAVADGMYRAIESLQRAYPQISLRVLNDDSIYIRRAVHSVSREAMIGGVMAALILLFFFHNIRATLIIGVAMPVSIVITLMLAYFSNMSLNTFSLGGLALGVGMLVDNAVVVLDNIFRHYHKNRDGLAAAALSGTSEMGPAISASTLTHICVFFPLLYIAGRSGIIFKELSFIVIFSILCSLLVAVTLIPMLCAKFLRGRDLDSESESRGLGGFLNRLQAGWENAYVRTLDWCLSHKGLVTGVCGLIFVATLALYPFIGTELVQATDEGVISVTMQLPTGTRLEETDHNSQNLEQQITKLVPELEHMEVSVGGRSGSSNSPNQSFLTLRLQRRDERKRTTQAIVDDLTAKLQISGARLRIYAQSSMRMFYGGSQFPVAVDIRGKDSALSQQAAVAIMDKLSQIPGLSNVNMSREEARPELTMRIDRKRAADLGLTAARIATAIQTNMDGDIATVYRVNGDETDVRVFLQESDRKSWQDLQRIMVPTSSGGAVQLSNVVQIVQTNGPVSIERKDQERNITVQASLSAGRDLAGAMQDVQEAVETLSLPPGVMVYYSGDYQEQQESARDMAVAILLSLLLVYMVMAAQFESFFDPFVIILAIPFALGGVLLTLLITDTNINSQVYLGLIMLGGIVVNNTIVLISYIRILIDQGMDLRDAVLNGAKSRLRPILITTATTALGLVPMALGLGEGSETQTPLARTVIGGLIFSTVLSLVLIPVIFISLESLLVRFKVRKAKPAVSVGVLVILLLAGMIFPGTARAAAQQLTLKEAIGLALQNGEDGKSIRQSRELAQSQYRETIGGKGVEVYSELTDTTPPSGRSSNDDSGLKITAAKSIPLANLQGVQSLSDQIAASNLKTNLLNADQLEQQLIYQVVTAYQKELSTGRDWQIAIKNLERTKAFYNEVQARSKLGFTTISDDTGAAAQLATAETNLNRSQQLYQLARLKLRQLLGLASETELELAPIEQASGALDLNDLNQRALKNRPDLKLGQEALTRAEINLKLAGLAKRLGINFNWNLQREHFESNLSLTNYSGSNPPGEWAVAGDASLVPVRFFDSGPDGEPEYGTLSVTVRWTFLDGKVREEREKQALLLRDQTRDALRKTEKNASYDLQDAYYSYLNQLDKVRSSQLQLTYNQTYYDSVQAKLRVGMATVKDVLDAQVVLNQSEIDCEQAKSDLYVYQVNLLRATGELRADQF</sequence>
<dbReference type="InterPro" id="IPR001036">
    <property type="entry name" value="Acrflvin-R"/>
</dbReference>
<name>A0A4R1QXA0_HYDET</name>
<dbReference type="Gene3D" id="3.30.70.1440">
    <property type="entry name" value="Multidrug efflux transporter AcrB pore domain"/>
    <property type="match status" value="1"/>
</dbReference>
<dbReference type="PRINTS" id="PR00702">
    <property type="entry name" value="ACRIFLAVINRP"/>
</dbReference>
<evidence type="ECO:0000313" key="4">
    <source>
        <dbReference type="Proteomes" id="UP000295008"/>
    </source>
</evidence>
<dbReference type="Gene3D" id="3.30.70.1430">
    <property type="entry name" value="Multidrug efflux transporter AcrB pore domain"/>
    <property type="match status" value="2"/>
</dbReference>
<gene>
    <name evidence="3" type="ORF">EDC14_105115</name>
</gene>
<keyword evidence="2" id="KW-1133">Transmembrane helix</keyword>
<dbReference type="InterPro" id="IPR027463">
    <property type="entry name" value="AcrB_DN_DC_subdom"/>
</dbReference>
<feature type="transmembrane region" description="Helical" evidence="2">
    <location>
        <begin position="530"/>
        <end position="550"/>
    </location>
</feature>
<dbReference type="GO" id="GO:0042910">
    <property type="term" value="F:xenobiotic transmembrane transporter activity"/>
    <property type="evidence" value="ECO:0007669"/>
    <property type="project" value="TreeGrafter"/>
</dbReference>
<feature type="transmembrane region" description="Helical" evidence="2">
    <location>
        <begin position="918"/>
        <end position="940"/>
    </location>
</feature>
<reference evidence="3 4" key="1">
    <citation type="submission" date="2019-03" db="EMBL/GenBank/DDBJ databases">
        <title>Genomic Encyclopedia of Type Strains, Phase IV (KMG-IV): sequencing the most valuable type-strain genomes for metagenomic binning, comparative biology and taxonomic classification.</title>
        <authorList>
            <person name="Goeker M."/>
        </authorList>
    </citation>
    <scope>NUCLEOTIDE SEQUENCE [LARGE SCALE GENOMIC DNA]</scope>
    <source>
        <strain evidence="3 4">LX-B</strain>
    </source>
</reference>
<dbReference type="SUPFAM" id="SSF82693">
    <property type="entry name" value="Multidrug efflux transporter AcrB pore domain, PN1, PN2, PC1 and PC2 subdomains"/>
    <property type="match status" value="3"/>
</dbReference>
<dbReference type="RefSeq" id="WP_132017456.1">
    <property type="nucleotide sequence ID" value="NZ_SLUN01000051.1"/>
</dbReference>
<dbReference type="InterPro" id="IPR003423">
    <property type="entry name" value="OMP_efflux"/>
</dbReference>
<comment type="caution">
    <text evidence="3">The sequence shown here is derived from an EMBL/GenBank/DDBJ whole genome shotgun (WGS) entry which is preliminary data.</text>
</comment>
<dbReference type="SUPFAM" id="SSF56954">
    <property type="entry name" value="Outer membrane efflux proteins (OEP)"/>
    <property type="match status" value="1"/>
</dbReference>
<dbReference type="PANTHER" id="PTHR32063:SF0">
    <property type="entry name" value="SWARMING MOTILITY PROTEIN SWRC"/>
    <property type="match status" value="1"/>
</dbReference>
<dbReference type="Gene3D" id="3.30.2090.10">
    <property type="entry name" value="Multidrug efflux transporter AcrB TolC docking domain, DN and DC subdomains"/>
    <property type="match status" value="2"/>
</dbReference>
<comment type="similarity">
    <text evidence="1">Belongs to the outer membrane factor (OMF) (TC 1.B.17) family.</text>
</comment>
<dbReference type="GO" id="GO:0005886">
    <property type="term" value="C:plasma membrane"/>
    <property type="evidence" value="ECO:0007669"/>
    <property type="project" value="TreeGrafter"/>
</dbReference>
<dbReference type="Pfam" id="PF00873">
    <property type="entry name" value="ACR_tran"/>
    <property type="match status" value="1"/>
</dbReference>
<feature type="transmembrane region" description="Helical" evidence="2">
    <location>
        <begin position="332"/>
        <end position="351"/>
    </location>
</feature>
<dbReference type="OrthoDB" id="9757876at2"/>
<organism evidence="3 4">
    <name type="scientific">Hydrogenispora ethanolica</name>
    <dbReference type="NCBI Taxonomy" id="1082276"/>
    <lineage>
        <taxon>Bacteria</taxon>
        <taxon>Bacillati</taxon>
        <taxon>Bacillota</taxon>
        <taxon>Hydrogenispora</taxon>
    </lineage>
</organism>
<evidence type="ECO:0000256" key="2">
    <source>
        <dbReference type="SAM" id="Phobius"/>
    </source>
</evidence>
<feature type="transmembrane region" description="Helical" evidence="2">
    <location>
        <begin position="860"/>
        <end position="879"/>
    </location>
</feature>
<proteinExistence type="inferred from homology"/>
<feature type="transmembrane region" description="Helical" evidence="2">
    <location>
        <begin position="430"/>
        <end position="452"/>
    </location>
</feature>
<protein>
    <submittedName>
        <fullName evidence="3">CzcA family heavy metal efflux pump/hydrophobe/amphiphile efflux-1 (HAE1) family protein</fullName>
    </submittedName>
</protein>
<keyword evidence="2" id="KW-0472">Membrane</keyword>
<dbReference type="EMBL" id="SLUN01000051">
    <property type="protein sequence ID" value="TCL56164.1"/>
    <property type="molecule type" value="Genomic_DNA"/>
</dbReference>
<dbReference type="SUPFAM" id="SSF82714">
    <property type="entry name" value="Multidrug efflux transporter AcrB TolC docking domain, DN and DC subdomains"/>
    <property type="match status" value="2"/>
</dbReference>
<accession>A0A4R1QXA0</accession>
<dbReference type="GO" id="GO:0015562">
    <property type="term" value="F:efflux transmembrane transporter activity"/>
    <property type="evidence" value="ECO:0007669"/>
    <property type="project" value="InterPro"/>
</dbReference>
<keyword evidence="2" id="KW-0812">Transmembrane</keyword>
<dbReference type="Gene3D" id="1.20.1640.10">
    <property type="entry name" value="Multidrug efflux transporter AcrB transmembrane domain"/>
    <property type="match status" value="2"/>
</dbReference>
<feature type="transmembrane region" description="Helical" evidence="2">
    <location>
        <begin position="886"/>
        <end position="906"/>
    </location>
</feature>
<dbReference type="Gene3D" id="3.30.70.1320">
    <property type="entry name" value="Multidrug efflux transporter AcrB pore domain like"/>
    <property type="match status" value="1"/>
</dbReference>
<dbReference type="Pfam" id="PF02321">
    <property type="entry name" value="OEP"/>
    <property type="match status" value="1"/>
</dbReference>